<comment type="caution">
    <text evidence="2">The sequence shown here is derived from an EMBL/GenBank/DDBJ whole genome shotgun (WGS) entry which is preliminary data.</text>
</comment>
<feature type="domain" description="Putative plant transposon protein" evidence="1">
    <location>
        <begin position="61"/>
        <end position="137"/>
    </location>
</feature>
<evidence type="ECO:0000313" key="3">
    <source>
        <dbReference type="Proteomes" id="UP000237000"/>
    </source>
</evidence>
<dbReference type="EMBL" id="JXTC01000081">
    <property type="protein sequence ID" value="PON90635.1"/>
    <property type="molecule type" value="Genomic_DNA"/>
</dbReference>
<dbReference type="OrthoDB" id="1678572at2759"/>
<dbReference type="Pfam" id="PF20167">
    <property type="entry name" value="Transposase_32"/>
    <property type="match status" value="1"/>
</dbReference>
<evidence type="ECO:0000259" key="1">
    <source>
        <dbReference type="Pfam" id="PF20167"/>
    </source>
</evidence>
<sequence>MGIKRVARKASKAVKFDSEAAEARYEEHIKNQPLGAEKGFAWNNNEPLGQPPFIADVIIQHNWQLFCAHHEDPIVPLVREFYANLTDPEEDTVYVKGVQVPWSEEAINTLFGLGDPVDEHSAFVEDVTERELLIVLETIAAAGVE</sequence>
<protein>
    <recommendedName>
        <fullName evidence="1">Putative plant transposon protein domain-containing protein</fullName>
    </recommendedName>
</protein>
<keyword evidence="3" id="KW-1185">Reference proteome</keyword>
<dbReference type="InParanoid" id="A0A2P5EYL5"/>
<dbReference type="AlphaFoldDB" id="A0A2P5EYL5"/>
<proteinExistence type="predicted"/>
<dbReference type="Proteomes" id="UP000237000">
    <property type="component" value="Unassembled WGS sequence"/>
</dbReference>
<accession>A0A2P5EYL5</accession>
<organism evidence="2 3">
    <name type="scientific">Trema orientale</name>
    <name type="common">Charcoal tree</name>
    <name type="synonym">Celtis orientalis</name>
    <dbReference type="NCBI Taxonomy" id="63057"/>
    <lineage>
        <taxon>Eukaryota</taxon>
        <taxon>Viridiplantae</taxon>
        <taxon>Streptophyta</taxon>
        <taxon>Embryophyta</taxon>
        <taxon>Tracheophyta</taxon>
        <taxon>Spermatophyta</taxon>
        <taxon>Magnoliopsida</taxon>
        <taxon>eudicotyledons</taxon>
        <taxon>Gunneridae</taxon>
        <taxon>Pentapetalae</taxon>
        <taxon>rosids</taxon>
        <taxon>fabids</taxon>
        <taxon>Rosales</taxon>
        <taxon>Cannabaceae</taxon>
        <taxon>Trema</taxon>
    </lineage>
</organism>
<reference evidence="3" key="1">
    <citation type="submission" date="2016-06" db="EMBL/GenBank/DDBJ databases">
        <title>Parallel loss of symbiosis genes in relatives of nitrogen-fixing non-legume Parasponia.</title>
        <authorList>
            <person name="Van Velzen R."/>
            <person name="Holmer R."/>
            <person name="Bu F."/>
            <person name="Rutten L."/>
            <person name="Van Zeijl A."/>
            <person name="Liu W."/>
            <person name="Santuari L."/>
            <person name="Cao Q."/>
            <person name="Sharma T."/>
            <person name="Shen D."/>
            <person name="Roswanjaya Y."/>
            <person name="Wardhani T."/>
            <person name="Kalhor M.S."/>
            <person name="Jansen J."/>
            <person name="Van den Hoogen J."/>
            <person name="Gungor B."/>
            <person name="Hartog M."/>
            <person name="Hontelez J."/>
            <person name="Verver J."/>
            <person name="Yang W.-C."/>
            <person name="Schijlen E."/>
            <person name="Repin R."/>
            <person name="Schilthuizen M."/>
            <person name="Schranz E."/>
            <person name="Heidstra R."/>
            <person name="Miyata K."/>
            <person name="Fedorova E."/>
            <person name="Kohlen W."/>
            <person name="Bisseling T."/>
            <person name="Smit S."/>
            <person name="Geurts R."/>
        </authorList>
    </citation>
    <scope>NUCLEOTIDE SEQUENCE [LARGE SCALE GENOMIC DNA]</scope>
    <source>
        <strain evidence="3">cv. RG33-2</strain>
    </source>
</reference>
<dbReference type="InterPro" id="IPR046796">
    <property type="entry name" value="Transposase_32_dom"/>
</dbReference>
<name>A0A2P5EYL5_TREOI</name>
<gene>
    <name evidence="2" type="ORF">TorRG33x02_134920</name>
</gene>
<evidence type="ECO:0000313" key="2">
    <source>
        <dbReference type="EMBL" id="PON90635.1"/>
    </source>
</evidence>